<dbReference type="Proteomes" id="UP000622648">
    <property type="component" value="Unassembled WGS sequence"/>
</dbReference>
<evidence type="ECO:0000313" key="4">
    <source>
        <dbReference type="Proteomes" id="UP000295684"/>
    </source>
</evidence>
<evidence type="ECO:0008006" key="6">
    <source>
        <dbReference type="Google" id="ProtNLM"/>
    </source>
</evidence>
<proteinExistence type="predicted"/>
<feature type="transmembrane region" description="Helical" evidence="1">
    <location>
        <begin position="20"/>
        <end position="39"/>
    </location>
</feature>
<evidence type="ECO:0000256" key="1">
    <source>
        <dbReference type="SAM" id="Phobius"/>
    </source>
</evidence>
<reference evidence="2" key="4">
    <citation type="submission" date="2024-05" db="EMBL/GenBank/DDBJ databases">
        <authorList>
            <person name="Sun Q."/>
            <person name="Zhou Y."/>
        </authorList>
    </citation>
    <scope>NUCLEOTIDE SEQUENCE</scope>
    <source>
        <strain evidence="2">CGMCC 1.15644</strain>
    </source>
</reference>
<evidence type="ECO:0000313" key="3">
    <source>
        <dbReference type="EMBL" id="TCO17757.1"/>
    </source>
</evidence>
<keyword evidence="5" id="KW-1185">Reference proteome</keyword>
<protein>
    <recommendedName>
        <fullName evidence="6">Tautomerase-like protein</fullName>
    </recommendedName>
</protein>
<dbReference type="SUPFAM" id="SSF55331">
    <property type="entry name" value="Tautomerase/MIF"/>
    <property type="match status" value="1"/>
</dbReference>
<dbReference type="EMBL" id="BMJO01000012">
    <property type="protein sequence ID" value="GGE71079.1"/>
    <property type="molecule type" value="Genomic_DNA"/>
</dbReference>
<name>A0A4R2H0W5_9SPHI</name>
<dbReference type="Gene3D" id="3.30.429.10">
    <property type="entry name" value="Macrophage Migration Inhibitory Factor"/>
    <property type="match status" value="1"/>
</dbReference>
<evidence type="ECO:0000313" key="2">
    <source>
        <dbReference type="EMBL" id="GGE71079.1"/>
    </source>
</evidence>
<accession>A0A4R2H0W5</accession>
<evidence type="ECO:0000313" key="5">
    <source>
        <dbReference type="Proteomes" id="UP000622648"/>
    </source>
</evidence>
<reference evidence="2" key="1">
    <citation type="journal article" date="2014" name="Int. J. Syst. Evol. Microbiol.">
        <title>Complete genome of a new Firmicutes species belonging to the dominant human colonic microbiota ('Ruminococcus bicirculans') reveals two chromosomes and a selective capacity to utilize plant glucans.</title>
        <authorList>
            <consortium name="NISC Comparative Sequencing Program"/>
            <person name="Wegmann U."/>
            <person name="Louis P."/>
            <person name="Goesmann A."/>
            <person name="Henrissat B."/>
            <person name="Duncan S.H."/>
            <person name="Flint H.J."/>
        </authorList>
    </citation>
    <scope>NUCLEOTIDE SEQUENCE</scope>
    <source>
        <strain evidence="2">CGMCC 1.15644</strain>
    </source>
</reference>
<comment type="caution">
    <text evidence="3">The sequence shown here is derived from an EMBL/GenBank/DDBJ whole genome shotgun (WGS) entry which is preliminary data.</text>
</comment>
<dbReference type="InterPro" id="IPR014347">
    <property type="entry name" value="Tautomerase/MIF_sf"/>
</dbReference>
<dbReference type="RefSeq" id="WP_208864594.1">
    <property type="nucleotide sequence ID" value="NZ_BMJO01000012.1"/>
</dbReference>
<keyword evidence="1" id="KW-0472">Membrane</keyword>
<gene>
    <name evidence="3" type="ORF">EV200_11329</name>
    <name evidence="2" type="ORF">GCM10011413_42300</name>
</gene>
<reference evidence="5" key="2">
    <citation type="journal article" date="2019" name="Int. J. Syst. Evol. Microbiol.">
        <title>The Global Catalogue of Microorganisms (GCM) 10K type strain sequencing project: providing services to taxonomists for standard genome sequencing and annotation.</title>
        <authorList>
            <consortium name="The Broad Institute Genomics Platform"/>
            <consortium name="The Broad Institute Genome Sequencing Center for Infectious Disease"/>
            <person name="Wu L."/>
            <person name="Ma J."/>
        </authorList>
    </citation>
    <scope>NUCLEOTIDE SEQUENCE [LARGE SCALE GENOMIC DNA]</scope>
    <source>
        <strain evidence="5">CGMCC 1.15644</strain>
    </source>
</reference>
<organism evidence="3 4">
    <name type="scientific">Pedobacter psychrotolerans</name>
    <dbReference type="NCBI Taxonomy" id="1843235"/>
    <lineage>
        <taxon>Bacteria</taxon>
        <taxon>Pseudomonadati</taxon>
        <taxon>Bacteroidota</taxon>
        <taxon>Sphingobacteriia</taxon>
        <taxon>Sphingobacteriales</taxon>
        <taxon>Sphingobacteriaceae</taxon>
        <taxon>Pedobacter</taxon>
    </lineage>
</organism>
<sequence length="170" mass="19241">MMLIKPDNDVNQQEIAINKPTLYLVFTSLVSALFLNRIVMPYLQLEVIRNYPYATKKLLAKRIGETYSRIMKADANRITVSIRELGEGAIWRCGDGEPMPAAIMMCDIRQGRDAHTRTALSRALIDMCNEVLGLETGQLNIEFTQHSGDEMYHQRLGSFSSEWSPDEGSL</sequence>
<dbReference type="Proteomes" id="UP000295684">
    <property type="component" value="Unassembled WGS sequence"/>
</dbReference>
<keyword evidence="1" id="KW-0812">Transmembrane</keyword>
<dbReference type="EMBL" id="SLWO01000013">
    <property type="protein sequence ID" value="TCO17757.1"/>
    <property type="molecule type" value="Genomic_DNA"/>
</dbReference>
<reference evidence="3 4" key="3">
    <citation type="submission" date="2019-03" db="EMBL/GenBank/DDBJ databases">
        <title>Genomic Encyclopedia of Type Strains, Phase IV (KMG-IV): sequencing the most valuable type-strain genomes for metagenomic binning, comparative biology and taxonomic classification.</title>
        <authorList>
            <person name="Goeker M."/>
        </authorList>
    </citation>
    <scope>NUCLEOTIDE SEQUENCE [LARGE SCALE GENOMIC DNA]</scope>
    <source>
        <strain evidence="3 4">DSM 103236</strain>
    </source>
</reference>
<keyword evidence="1" id="KW-1133">Transmembrane helix</keyword>
<dbReference type="AlphaFoldDB" id="A0A4R2H0W5"/>